<protein>
    <recommendedName>
        <fullName evidence="4">Lipoprotein</fullName>
    </recommendedName>
</protein>
<keyword evidence="1" id="KW-0732">Signal</keyword>
<dbReference type="AlphaFoldDB" id="A0A126JIH6"/>
<organism evidence="3">
    <name type="scientific">Clostridium botulinum</name>
    <dbReference type="NCBI Taxonomy" id="1491"/>
    <lineage>
        <taxon>Bacteria</taxon>
        <taxon>Bacillati</taxon>
        <taxon>Bacillota</taxon>
        <taxon>Clostridia</taxon>
        <taxon>Eubacteriales</taxon>
        <taxon>Clostridiaceae</taxon>
        <taxon>Clostridium</taxon>
    </lineage>
</organism>
<reference evidence="3" key="1">
    <citation type="journal article" date="2016" name="Genome Biol. Evol.">
        <title>Evolution of chromosomal Clostridium botulinum type E neurotoxin gene clusters: evidence provided by their rare plasmid borne counterparts.</title>
        <authorList>
            <person name="Carter A.T."/>
            <person name="Austin J.W."/>
            <person name="Weedmark K.A."/>
            <person name="Peck M.W."/>
        </authorList>
    </citation>
    <scope>NUCLEOTIDE SEQUENCE</scope>
    <source>
        <strain evidence="2">INGR16-02E1</strain>
        <strain evidence="3">ST0210E1</strain>
        <plasmid evidence="2">pINGR16-02E1</plasmid>
        <plasmid evidence="3">pST0210E1</plasmid>
    </source>
</reference>
<evidence type="ECO:0000313" key="3">
    <source>
        <dbReference type="EMBL" id="ALT05551.1"/>
    </source>
</evidence>
<name>A0A126JIH6_CLOBO</name>
<evidence type="ECO:0000256" key="1">
    <source>
        <dbReference type="SAM" id="SignalP"/>
    </source>
</evidence>
<geneLocation type="plasmid" evidence="2">
    <name>pINGR16-02E1</name>
</geneLocation>
<accession>A0A126JIH6</accession>
<geneLocation type="plasmid" evidence="3">
    <name>pST0210E1</name>
</geneLocation>
<feature type="chain" id="PRO_5007443260" description="Lipoprotein" evidence="1">
    <location>
        <begin position="28"/>
        <end position="134"/>
    </location>
</feature>
<proteinExistence type="predicted"/>
<dbReference type="RefSeq" id="WP_172688055.1">
    <property type="nucleotide sequence ID" value="NZ_JACBBU010000011.1"/>
</dbReference>
<keyword evidence="3" id="KW-0614">Plasmid</keyword>
<feature type="signal peptide" evidence="1">
    <location>
        <begin position="1"/>
        <end position="27"/>
    </location>
</feature>
<evidence type="ECO:0000313" key="2">
    <source>
        <dbReference type="EMBL" id="ALT05453.1"/>
    </source>
</evidence>
<evidence type="ECO:0008006" key="4">
    <source>
        <dbReference type="Google" id="ProtNLM"/>
    </source>
</evidence>
<dbReference type="EMBL" id="KT897276">
    <property type="protein sequence ID" value="ALT05453.1"/>
    <property type="molecule type" value="Genomic_DNA"/>
</dbReference>
<dbReference type="EMBL" id="KT897277">
    <property type="protein sequence ID" value="ALT05551.1"/>
    <property type="molecule type" value="Genomic_DNA"/>
</dbReference>
<sequence>MYKRLSKLIRSLLLIILIFCLSGCTHNDTIIEAEIKEGTLISFDKSNGNYEFSFTDDNNILYSNKNIKLNSKIEINDNLNDREIKVYYEIKNIYKVTVKNGKTINKELIEQYKNITSDTKIILNMNKNTYNNSI</sequence>